<evidence type="ECO:0000313" key="3">
    <source>
        <dbReference type="Proteomes" id="UP000251088"/>
    </source>
</evidence>
<evidence type="ECO:0000313" key="2">
    <source>
        <dbReference type="EMBL" id="SQC38758.1"/>
    </source>
</evidence>
<dbReference type="Proteomes" id="UP000251088">
    <property type="component" value="Unassembled WGS sequence"/>
</dbReference>
<proteinExistence type="predicted"/>
<dbReference type="EMBL" id="UAWN01000013">
    <property type="protein sequence ID" value="SQC38758.1"/>
    <property type="molecule type" value="Genomic_DNA"/>
</dbReference>
<feature type="compositionally biased region" description="Polar residues" evidence="1">
    <location>
        <begin position="1"/>
        <end position="19"/>
    </location>
</feature>
<feature type="region of interest" description="Disordered" evidence="1">
    <location>
        <begin position="1"/>
        <end position="33"/>
    </location>
</feature>
<protein>
    <submittedName>
        <fullName evidence="2">Uncharacterized protein</fullName>
    </submittedName>
</protein>
<evidence type="ECO:0000256" key="1">
    <source>
        <dbReference type="SAM" id="MobiDB-lite"/>
    </source>
</evidence>
<dbReference type="AlphaFoldDB" id="A0A2X3E8K7"/>
<gene>
    <name evidence="2" type="ORF">NCTC9128_04900</name>
</gene>
<accession>A0A2X3E8K7</accession>
<organism evidence="2 3">
    <name type="scientific">Klebsiella pneumoniae</name>
    <dbReference type="NCBI Taxonomy" id="573"/>
    <lineage>
        <taxon>Bacteria</taxon>
        <taxon>Pseudomonadati</taxon>
        <taxon>Pseudomonadota</taxon>
        <taxon>Gammaproteobacteria</taxon>
        <taxon>Enterobacterales</taxon>
        <taxon>Enterobacteriaceae</taxon>
        <taxon>Klebsiella/Raoultella group</taxon>
        <taxon>Klebsiella</taxon>
        <taxon>Klebsiella pneumoniae complex</taxon>
    </lineage>
</organism>
<sequence>MPVASQATGRHFTDSSTAKSIARTRPMTSAQTARPTVIPAALANGKISFIQSYFWNHLL</sequence>
<name>A0A2X3E8K7_KLEPN</name>
<reference evidence="2 3" key="1">
    <citation type="submission" date="2018-06" db="EMBL/GenBank/DDBJ databases">
        <authorList>
            <consortium name="Pathogen Informatics"/>
            <person name="Doyle S."/>
        </authorList>
    </citation>
    <scope>NUCLEOTIDE SEQUENCE [LARGE SCALE GENOMIC DNA]</scope>
    <source>
        <strain evidence="2 3">NCTC9128</strain>
    </source>
</reference>